<dbReference type="InParanoid" id="Q7RRY4"/>
<name>Q7RRY4_PLAYO</name>
<dbReference type="PaxDb" id="73239-Q7RRY4"/>
<reference evidence="1 2" key="1">
    <citation type="journal article" date="2002" name="Nature">
        <title>Genome sequence and comparative analysis of the model rodent malaria parasite Plasmodium yoelii yoelii.</title>
        <authorList>
            <person name="Carlton J.M."/>
            <person name="Angiuoli S.V."/>
            <person name="Suh B.B."/>
            <person name="Kooij T.W."/>
            <person name="Pertea M."/>
            <person name="Silva J.C."/>
            <person name="Ermolaeva M.D."/>
            <person name="Allen J.E."/>
            <person name="Selengut J.D."/>
            <person name="Koo H.L."/>
            <person name="Peterson J.D."/>
            <person name="Pop M."/>
            <person name="Kosack D.S."/>
            <person name="Shumway M.F."/>
            <person name="Bidwell S.L."/>
            <person name="Shallom S.J."/>
            <person name="van Aken S.E."/>
            <person name="Riedmuller S.B."/>
            <person name="Feldblyum T.V."/>
            <person name="Cho J.K."/>
            <person name="Quackenbush J."/>
            <person name="Sedegah M."/>
            <person name="Shoaibi A."/>
            <person name="Cummings L.M."/>
            <person name="Florens L."/>
            <person name="Yates J.R."/>
            <person name="Raine J.D."/>
            <person name="Sinden R.E."/>
            <person name="Harris M.A."/>
            <person name="Cunningham D.A."/>
            <person name="Preiser P.R."/>
            <person name="Bergman L.W."/>
            <person name="Vaidya A.B."/>
            <person name="van Lin L.H."/>
            <person name="Janse C.J."/>
            <person name="Waters A.P."/>
            <person name="Smith H.O."/>
            <person name="White O.R."/>
            <person name="Salzberg S.L."/>
            <person name="Venter J.C."/>
            <person name="Fraser C.M."/>
            <person name="Hoffman S.L."/>
            <person name="Gardner M.J."/>
            <person name="Carucci D.J."/>
        </authorList>
    </citation>
    <scope>NUCLEOTIDE SEQUENCE [LARGE SCALE GENOMIC DNA]</scope>
    <source>
        <strain evidence="1 2">17XNL</strain>
    </source>
</reference>
<gene>
    <name evidence="1" type="ORF">PY00583</name>
</gene>
<sequence length="20" mass="2293">RFQGKGTKCRITLESLVQVE</sequence>
<organism evidence="1 2">
    <name type="scientific">Plasmodium yoelii yoelii</name>
    <dbReference type="NCBI Taxonomy" id="73239"/>
    <lineage>
        <taxon>Eukaryota</taxon>
        <taxon>Sar</taxon>
        <taxon>Alveolata</taxon>
        <taxon>Apicomplexa</taxon>
        <taxon>Aconoidasida</taxon>
        <taxon>Haemosporida</taxon>
        <taxon>Plasmodiidae</taxon>
        <taxon>Plasmodium</taxon>
        <taxon>Plasmodium (Vinckeia)</taxon>
    </lineage>
</organism>
<evidence type="ECO:0000313" key="1">
    <source>
        <dbReference type="EMBL" id="EAA17061.1"/>
    </source>
</evidence>
<protein>
    <submittedName>
        <fullName evidence="1">Uncharacterized protein</fullName>
    </submittedName>
</protein>
<proteinExistence type="predicted"/>
<dbReference type="AlphaFoldDB" id="Q7RRY4"/>
<dbReference type="Proteomes" id="UP000008553">
    <property type="component" value="Unassembled WGS sequence"/>
</dbReference>
<dbReference type="EMBL" id="AABL01000159">
    <property type="protein sequence ID" value="EAA17061.1"/>
    <property type="molecule type" value="Genomic_DNA"/>
</dbReference>
<comment type="caution">
    <text evidence="1">The sequence shown here is derived from an EMBL/GenBank/DDBJ whole genome shotgun (WGS) entry which is preliminary data.</text>
</comment>
<accession>Q7RRY4</accession>
<keyword evidence="2" id="KW-1185">Reference proteome</keyword>
<evidence type="ECO:0000313" key="2">
    <source>
        <dbReference type="Proteomes" id="UP000008553"/>
    </source>
</evidence>
<feature type="non-terminal residue" evidence="1">
    <location>
        <position position="1"/>
    </location>
</feature>